<keyword evidence="5" id="KW-0479">Metal-binding</keyword>
<dbReference type="PANTHER" id="PTHR46471:SF2">
    <property type="entry name" value="CHITIN DEACETYLASE-RELATED"/>
    <property type="match status" value="1"/>
</dbReference>
<keyword evidence="6 12" id="KW-0732">Signal</keyword>
<evidence type="ECO:0000313" key="15">
    <source>
        <dbReference type="Proteomes" id="UP000620124"/>
    </source>
</evidence>
<dbReference type="GO" id="GO:0005886">
    <property type="term" value="C:plasma membrane"/>
    <property type="evidence" value="ECO:0007669"/>
    <property type="project" value="UniProtKB-SubCell"/>
</dbReference>
<keyword evidence="15" id="KW-1185">Reference proteome</keyword>
<dbReference type="InterPro" id="IPR002509">
    <property type="entry name" value="NODB_dom"/>
</dbReference>
<evidence type="ECO:0000256" key="7">
    <source>
        <dbReference type="ARBA" id="ARBA00022801"/>
    </source>
</evidence>
<evidence type="ECO:0000256" key="2">
    <source>
        <dbReference type="ARBA" id="ARBA00004609"/>
    </source>
</evidence>
<keyword evidence="4" id="KW-0336">GPI-anchor</keyword>
<feature type="domain" description="NodB homology" evidence="13">
    <location>
        <begin position="37"/>
        <end position="232"/>
    </location>
</feature>
<gene>
    <name evidence="14" type="ORF">MVEN_00729700</name>
</gene>
<keyword evidence="7" id="KW-0378">Hydrolase</keyword>
<evidence type="ECO:0000313" key="14">
    <source>
        <dbReference type="EMBL" id="KAF7360021.1"/>
    </source>
</evidence>
<name>A0A8H6YKM9_9AGAR</name>
<comment type="subcellular location">
    <subcellularLocation>
        <location evidence="2">Cell membrane</location>
        <topology evidence="2">Lipid-anchor</topology>
        <topology evidence="2">GPI-anchor</topology>
    </subcellularLocation>
</comment>
<evidence type="ECO:0000256" key="10">
    <source>
        <dbReference type="ARBA" id="ARBA00023288"/>
    </source>
</evidence>
<keyword evidence="11" id="KW-0961">Cell wall biogenesis/degradation</keyword>
<organism evidence="14 15">
    <name type="scientific">Mycena venus</name>
    <dbReference type="NCBI Taxonomy" id="2733690"/>
    <lineage>
        <taxon>Eukaryota</taxon>
        <taxon>Fungi</taxon>
        <taxon>Dikarya</taxon>
        <taxon>Basidiomycota</taxon>
        <taxon>Agaricomycotina</taxon>
        <taxon>Agaricomycetes</taxon>
        <taxon>Agaricomycetidae</taxon>
        <taxon>Agaricales</taxon>
        <taxon>Marasmiineae</taxon>
        <taxon>Mycenaceae</taxon>
        <taxon>Mycena</taxon>
    </lineage>
</organism>
<dbReference type="Pfam" id="PF01522">
    <property type="entry name" value="Polysacc_deac_1"/>
    <property type="match status" value="1"/>
</dbReference>
<proteinExistence type="predicted"/>
<dbReference type="Proteomes" id="UP000620124">
    <property type="component" value="Unassembled WGS sequence"/>
</dbReference>
<evidence type="ECO:0000256" key="12">
    <source>
        <dbReference type="SAM" id="SignalP"/>
    </source>
</evidence>
<evidence type="ECO:0000256" key="4">
    <source>
        <dbReference type="ARBA" id="ARBA00022622"/>
    </source>
</evidence>
<dbReference type="GO" id="GO:0046872">
    <property type="term" value="F:metal ion binding"/>
    <property type="evidence" value="ECO:0007669"/>
    <property type="project" value="UniProtKB-KW"/>
</dbReference>
<comment type="cofactor">
    <cofactor evidence="1">
        <name>Co(2+)</name>
        <dbReference type="ChEBI" id="CHEBI:48828"/>
    </cofactor>
</comment>
<sequence length="261" mass="29033">MHTAISLLALAGLGYASILSALDGTSAKLFTGCVTKGDAALTFDDGPYLWNKNVSDICAANGAKVTFFLNAYNWDCMYQSWYNVNYTDSLLYALSKEHQLASHTYSHKDMTTLNQTTLDREIDWNNLAIKRMTGCMPAFLRPPYGSYNDTVLMEIGKRNMTACLWDFDSQDSWTGANATNSKKAYDQGVSSAQGSMLALNHETYSNSSPDFTVFDVLPYAIDLIQSYGFNLVTVAECLGQKPYLSTGPPSKRDWTWYCQES</sequence>
<dbReference type="GO" id="GO:0005975">
    <property type="term" value="P:carbohydrate metabolic process"/>
    <property type="evidence" value="ECO:0007669"/>
    <property type="project" value="InterPro"/>
</dbReference>
<keyword evidence="8" id="KW-0472">Membrane</keyword>
<dbReference type="Gene3D" id="3.20.20.370">
    <property type="entry name" value="Glycoside hydrolase/deacetylase"/>
    <property type="match status" value="1"/>
</dbReference>
<feature type="chain" id="PRO_5034007943" evidence="12">
    <location>
        <begin position="17"/>
        <end position="261"/>
    </location>
</feature>
<accession>A0A8H6YKM9</accession>
<keyword evidence="9" id="KW-0119">Carbohydrate metabolism</keyword>
<evidence type="ECO:0000256" key="6">
    <source>
        <dbReference type="ARBA" id="ARBA00022729"/>
    </source>
</evidence>
<keyword evidence="10" id="KW-0449">Lipoprotein</keyword>
<evidence type="ECO:0000256" key="3">
    <source>
        <dbReference type="ARBA" id="ARBA00022475"/>
    </source>
</evidence>
<dbReference type="GO" id="GO:0071555">
    <property type="term" value="P:cell wall organization"/>
    <property type="evidence" value="ECO:0007669"/>
    <property type="project" value="UniProtKB-KW"/>
</dbReference>
<keyword evidence="4" id="KW-0325">Glycoprotein</keyword>
<evidence type="ECO:0000256" key="11">
    <source>
        <dbReference type="ARBA" id="ARBA00023316"/>
    </source>
</evidence>
<comment type="caution">
    <text evidence="14">The sequence shown here is derived from an EMBL/GenBank/DDBJ whole genome shotgun (WGS) entry which is preliminary data.</text>
</comment>
<dbReference type="PANTHER" id="PTHR46471">
    <property type="entry name" value="CHITIN DEACETYLASE"/>
    <property type="match status" value="1"/>
</dbReference>
<evidence type="ECO:0000256" key="1">
    <source>
        <dbReference type="ARBA" id="ARBA00001941"/>
    </source>
</evidence>
<evidence type="ECO:0000259" key="13">
    <source>
        <dbReference type="PROSITE" id="PS51677"/>
    </source>
</evidence>
<dbReference type="GO" id="GO:0016810">
    <property type="term" value="F:hydrolase activity, acting on carbon-nitrogen (but not peptide) bonds"/>
    <property type="evidence" value="ECO:0007669"/>
    <property type="project" value="InterPro"/>
</dbReference>
<dbReference type="PROSITE" id="PS51677">
    <property type="entry name" value="NODB"/>
    <property type="match status" value="1"/>
</dbReference>
<feature type="signal peptide" evidence="12">
    <location>
        <begin position="1"/>
        <end position="16"/>
    </location>
</feature>
<dbReference type="EMBL" id="JACAZI010000005">
    <property type="protein sequence ID" value="KAF7360021.1"/>
    <property type="molecule type" value="Genomic_DNA"/>
</dbReference>
<evidence type="ECO:0000256" key="9">
    <source>
        <dbReference type="ARBA" id="ARBA00023277"/>
    </source>
</evidence>
<keyword evidence="3" id="KW-1003">Cell membrane</keyword>
<dbReference type="OrthoDB" id="2125469at2759"/>
<protein>
    <submittedName>
        <fullName evidence="14">Carbohydrate esterase family 4 protein</fullName>
    </submittedName>
</protein>
<evidence type="ECO:0000256" key="8">
    <source>
        <dbReference type="ARBA" id="ARBA00023136"/>
    </source>
</evidence>
<dbReference type="SUPFAM" id="SSF88713">
    <property type="entry name" value="Glycoside hydrolase/deacetylase"/>
    <property type="match status" value="1"/>
</dbReference>
<dbReference type="GO" id="GO:0098552">
    <property type="term" value="C:side of membrane"/>
    <property type="evidence" value="ECO:0007669"/>
    <property type="project" value="UniProtKB-KW"/>
</dbReference>
<dbReference type="InterPro" id="IPR011330">
    <property type="entry name" value="Glyco_hydro/deAcase_b/a-brl"/>
</dbReference>
<dbReference type="AlphaFoldDB" id="A0A8H6YKM9"/>
<evidence type="ECO:0000256" key="5">
    <source>
        <dbReference type="ARBA" id="ARBA00022723"/>
    </source>
</evidence>
<reference evidence="14" key="1">
    <citation type="submission" date="2020-05" db="EMBL/GenBank/DDBJ databases">
        <title>Mycena genomes resolve the evolution of fungal bioluminescence.</title>
        <authorList>
            <person name="Tsai I.J."/>
        </authorList>
    </citation>
    <scope>NUCLEOTIDE SEQUENCE</scope>
    <source>
        <strain evidence="14">CCC161011</strain>
    </source>
</reference>